<evidence type="ECO:0000313" key="2">
    <source>
        <dbReference type="Proteomes" id="UP000277007"/>
    </source>
</evidence>
<dbReference type="RefSeq" id="WP_126618146.1">
    <property type="nucleotide sequence ID" value="NZ_JBHUCY010000031.1"/>
</dbReference>
<dbReference type="AlphaFoldDB" id="A0A3S0HYP1"/>
<dbReference type="OrthoDB" id="9814722at2"/>
<evidence type="ECO:0000313" key="1">
    <source>
        <dbReference type="EMBL" id="RTR17459.1"/>
    </source>
</evidence>
<comment type="caution">
    <text evidence="1">The sequence shown here is derived from an EMBL/GenBank/DDBJ whole genome shotgun (WGS) entry which is preliminary data.</text>
</comment>
<protein>
    <submittedName>
        <fullName evidence="1">Uncharacterized protein</fullName>
    </submittedName>
</protein>
<accession>A0A3S0HYP1</accession>
<dbReference type="Proteomes" id="UP000277007">
    <property type="component" value="Unassembled WGS sequence"/>
</dbReference>
<keyword evidence="2" id="KW-1185">Reference proteome</keyword>
<dbReference type="EMBL" id="RXMA01000019">
    <property type="protein sequence ID" value="RTR17459.1"/>
    <property type="molecule type" value="Genomic_DNA"/>
</dbReference>
<reference evidence="1 2" key="1">
    <citation type="submission" date="2018-12" db="EMBL/GenBank/DDBJ databases">
        <authorList>
            <person name="Yang Y."/>
        </authorList>
    </citation>
    <scope>NUCLEOTIDE SEQUENCE [LARGE SCALE GENOMIC DNA]</scope>
    <source>
        <strain evidence="1 2">L-25-5w-1</strain>
    </source>
</reference>
<organism evidence="1 2">
    <name type="scientific">Azospirillum griseum</name>
    <dbReference type="NCBI Taxonomy" id="2496639"/>
    <lineage>
        <taxon>Bacteria</taxon>
        <taxon>Pseudomonadati</taxon>
        <taxon>Pseudomonadota</taxon>
        <taxon>Alphaproteobacteria</taxon>
        <taxon>Rhodospirillales</taxon>
        <taxon>Azospirillaceae</taxon>
        <taxon>Azospirillum</taxon>
    </lineage>
</organism>
<name>A0A3S0HYP1_9PROT</name>
<sequence>MARVRRDGKSLTKTFETFEAAQAWALSLEGKIVGDEYQDRRKAQGTTLAQACDWMIANLNRRQGGGALSRRSGR</sequence>
<gene>
    <name evidence="1" type="ORF">EJ903_18370</name>
</gene>
<proteinExistence type="predicted"/>